<feature type="compositionally biased region" description="Basic and acidic residues" evidence="1">
    <location>
        <begin position="1319"/>
        <end position="1334"/>
    </location>
</feature>
<comment type="caution">
    <text evidence="2">The sequence shown here is derived from an EMBL/GenBank/DDBJ whole genome shotgun (WGS) entry which is preliminary data.</text>
</comment>
<feature type="compositionally biased region" description="Low complexity" evidence="1">
    <location>
        <begin position="701"/>
        <end position="714"/>
    </location>
</feature>
<protein>
    <submittedName>
        <fullName evidence="2">Uncharacterized protein</fullName>
    </submittedName>
</protein>
<organism evidence="2 3">
    <name type="scientific">Coptotermes formosanus</name>
    <name type="common">Formosan subterranean termite</name>
    <dbReference type="NCBI Taxonomy" id="36987"/>
    <lineage>
        <taxon>Eukaryota</taxon>
        <taxon>Metazoa</taxon>
        <taxon>Ecdysozoa</taxon>
        <taxon>Arthropoda</taxon>
        <taxon>Hexapoda</taxon>
        <taxon>Insecta</taxon>
        <taxon>Pterygota</taxon>
        <taxon>Neoptera</taxon>
        <taxon>Polyneoptera</taxon>
        <taxon>Dictyoptera</taxon>
        <taxon>Blattodea</taxon>
        <taxon>Blattoidea</taxon>
        <taxon>Termitoidae</taxon>
        <taxon>Rhinotermitidae</taxon>
        <taxon>Coptotermes</taxon>
    </lineage>
</organism>
<feature type="region of interest" description="Disordered" evidence="1">
    <location>
        <begin position="423"/>
        <end position="445"/>
    </location>
</feature>
<dbReference type="Proteomes" id="UP000502823">
    <property type="component" value="Unassembled WGS sequence"/>
</dbReference>
<feature type="region of interest" description="Disordered" evidence="1">
    <location>
        <begin position="457"/>
        <end position="512"/>
    </location>
</feature>
<sequence>MKRLVQQAHEKQELSSPNRIKQFEYSFSKCQGDSSRVSSVRNIRERFETGAGKGNALRNGNSYHYSRSDSVKSRISDNGVDACGGDTVLSAKTKVSVIAVVNGTPPDIAVANGTLSIGSSVNCSDGSFIADHVDSTQHKPNGSSELLRPSFVGPDKAQDRLVKSQSYIEQLQQNLATKLSTATVETFRHKYSPTLDPHSRSKARRPQLIGSNRNENSNHHSREAVGSSSLTDGNQAGDRNNRQTPVPKGSVGKGDTPVSEFKSRKLPFLGVIFRPADTRPTRKLTNSHKNDTSIPDGSADSGQFLKGAAHPVDNELTQLRSEYRNKDFVDSSPHVTSQNGLKGEVKNSDSVTSKTTDKDREATVQGNNSSSLTPFSCVNNPNCGKLSDESQQQTYTIPKSVDAVPPPKPARVSWTTRLIQKLTEEEEKRKTRSQTKVQKPKRIVGFPQKKVSKVVNQYKAKASEESKKETPSPLVLQPATEVSAKADTGSDSVKEETKENPSGVVLDEDSRDGYANLVSQLTDSKNEDNEQVSELNGEDLLLKQERLEELRATLAREECGSTSSDDDSALSAAITASTGSIEAGRRKEPKPSGIRRLLPHGLFVQRRQHLDRAEEDAALERLLKHSDASRVHPATNIARPVLETAFLSDSNSKLPVRSAIRQQQRAQSSSPASRHKQTSPRSRRRQKDADQKSIQENEQNSSKISSQTRSKSLSPARDRRSSATNSTSRRTIPDTSLVLEERLQHIRRELSPPPARDVRPSSTPPTDNLKRVSQSSDKILQRQRVYQNARGVYSDTPDGAYYHSPPIRRRQQNKDPEIDHKADDKQRKVSGGSSTSSTSTIVAESLPVSALSWNPILLNLENQALSGSPDIRELQQQRQTQHSSHDGQHYGGFQNIVHRDSRTDSPDIYYHPNSGLAGKPKRLPDLYQDPSKLRSQLRSSTSVPSGRLSAPPVSSYNIEDYPRRRVISPEPPRNRQEYQHELSSKRSLSQPPRSRQSNHTASTQPSFQPALPTDKRFVSPVAAHLLVTSQSRPREAENANSKETQTASSYMQQQYRQLAVGLRSNSQPHYKKLSRQEVEALYWETQKLRQGLSSLSQHISPSPMLGERFLSTSALPQPPPPAHHSAVRSEQNSPMFYQPEAVPRQPFRTQSVQNVGSGYGSVIVRPQPMYNIAQQYQLMQQSRASNDANIRVSRARSASPGPNSNRHLTSRSLSLPRSIPVLVMPEGSAHKASDDTVDYFKRGVPQRNTIGPIRTASHSPQIRQLSTPTIYEESPQNVGEDTRVLYAERQKHGTKVDGRGGNKSNTVSNSKSQNSVDTVENRRPLAGDANDYKKPVGNKKNKKSASEDPMSQQTYYPPIFKRGSLISTSTGSVDGVDSPVSPKRVSFISSYTDEPRNWPTRNGPAPEPPTRQRRLQSMDSDVFLPSEEYSTYANVPEAPNRPLPPIPRDVNGTAYGVILRKSRDAKSPAGAVPVAAHRWQQQSESESGSEAGEVQRILQQGGHGRGTYFRFA</sequence>
<feature type="region of interest" description="Disordered" evidence="1">
    <location>
        <begin position="279"/>
        <end position="306"/>
    </location>
</feature>
<feature type="region of interest" description="Disordered" evidence="1">
    <location>
        <begin position="1391"/>
        <end position="1413"/>
    </location>
</feature>
<evidence type="ECO:0000256" key="1">
    <source>
        <dbReference type="SAM" id="MobiDB-lite"/>
    </source>
</evidence>
<feature type="region of interest" description="Disordered" evidence="1">
    <location>
        <begin position="1247"/>
        <end position="1279"/>
    </location>
</feature>
<feature type="region of interest" description="Disordered" evidence="1">
    <location>
        <begin position="1028"/>
        <end position="1050"/>
    </location>
</feature>
<feature type="non-terminal residue" evidence="2">
    <location>
        <position position="1512"/>
    </location>
</feature>
<feature type="compositionally biased region" description="Polar residues" evidence="1">
    <location>
        <begin position="1256"/>
        <end position="1279"/>
    </location>
</feature>
<feature type="compositionally biased region" description="Polar residues" evidence="1">
    <location>
        <begin position="226"/>
        <end position="244"/>
    </location>
</feature>
<feature type="compositionally biased region" description="Basic residues" evidence="1">
    <location>
        <begin position="430"/>
        <end position="442"/>
    </location>
</feature>
<keyword evidence="3" id="KW-1185">Reference proteome</keyword>
<dbReference type="InParanoid" id="A0A6L2QAQ7"/>
<feature type="region of interest" description="Disordered" evidence="1">
    <location>
        <begin position="872"/>
        <end position="1012"/>
    </location>
</feature>
<feature type="compositionally biased region" description="Basic and acidic residues" evidence="1">
    <location>
        <begin position="972"/>
        <end position="984"/>
    </location>
</feature>
<feature type="compositionally biased region" description="Basic and acidic residues" evidence="1">
    <location>
        <begin position="1291"/>
        <end position="1300"/>
    </location>
</feature>
<feature type="compositionally biased region" description="Low complexity" evidence="1">
    <location>
        <begin position="657"/>
        <end position="672"/>
    </location>
</feature>
<feature type="region of interest" description="Disordered" evidence="1">
    <location>
        <begin position="1291"/>
        <end position="1355"/>
    </location>
</feature>
<dbReference type="OrthoDB" id="6628083at2759"/>
<feature type="region of interest" description="Disordered" evidence="1">
    <location>
        <begin position="190"/>
        <end position="260"/>
    </location>
</feature>
<feature type="compositionally biased region" description="Basic residues" evidence="1">
    <location>
        <begin position="673"/>
        <end position="686"/>
    </location>
</feature>
<feature type="compositionally biased region" description="Basic and acidic residues" evidence="1">
    <location>
        <begin position="461"/>
        <end position="470"/>
    </location>
</feature>
<feature type="compositionally biased region" description="Low complexity" evidence="1">
    <location>
        <begin position="1480"/>
        <end position="1495"/>
    </location>
</feature>
<feature type="compositionally biased region" description="Polar residues" evidence="1">
    <location>
        <begin position="1038"/>
        <end position="1050"/>
    </location>
</feature>
<feature type="region of interest" description="Disordered" evidence="1">
    <location>
        <begin position="1194"/>
        <end position="1213"/>
    </location>
</feature>
<name>A0A6L2QAQ7_COPFO</name>
<feature type="compositionally biased region" description="Polar residues" evidence="1">
    <location>
        <begin position="364"/>
        <end position="377"/>
    </location>
</feature>
<dbReference type="EMBL" id="BLKM01001489">
    <property type="protein sequence ID" value="GFG40078.1"/>
    <property type="molecule type" value="Genomic_DNA"/>
</dbReference>
<feature type="compositionally biased region" description="Basic and acidic residues" evidence="1">
    <location>
        <begin position="739"/>
        <end position="750"/>
    </location>
</feature>
<feature type="compositionally biased region" description="Low complexity" evidence="1">
    <location>
        <begin position="830"/>
        <end position="840"/>
    </location>
</feature>
<feature type="compositionally biased region" description="Basic and acidic residues" evidence="1">
    <location>
        <begin position="812"/>
        <end position="827"/>
    </location>
</feature>
<feature type="compositionally biased region" description="Polar residues" evidence="1">
    <location>
        <begin position="998"/>
        <end position="1007"/>
    </location>
</feature>
<feature type="compositionally biased region" description="Low complexity" evidence="1">
    <location>
        <begin position="985"/>
        <end position="997"/>
    </location>
</feature>
<feature type="region of interest" description="Disordered" evidence="1">
    <location>
        <begin position="325"/>
        <end position="377"/>
    </location>
</feature>
<feature type="compositionally biased region" description="Polar residues" evidence="1">
    <location>
        <begin position="760"/>
        <end position="778"/>
    </location>
</feature>
<feature type="compositionally biased region" description="Polar residues" evidence="1">
    <location>
        <begin position="1200"/>
        <end position="1213"/>
    </location>
</feature>
<proteinExistence type="predicted"/>
<feature type="region of interest" description="Disordered" evidence="1">
    <location>
        <begin position="1466"/>
        <end position="1512"/>
    </location>
</feature>
<reference evidence="3" key="1">
    <citation type="submission" date="2020-01" db="EMBL/GenBank/DDBJ databases">
        <title>Draft genome sequence of the Termite Coptotermes fromosanus.</title>
        <authorList>
            <person name="Itakura S."/>
            <person name="Yosikawa Y."/>
            <person name="Umezawa K."/>
        </authorList>
    </citation>
    <scope>NUCLEOTIDE SEQUENCE [LARGE SCALE GENOMIC DNA]</scope>
</reference>
<feature type="region of interest" description="Disordered" evidence="1">
    <location>
        <begin position="575"/>
        <end position="600"/>
    </location>
</feature>
<evidence type="ECO:0000313" key="3">
    <source>
        <dbReference type="Proteomes" id="UP000502823"/>
    </source>
</evidence>
<feature type="region of interest" description="Disordered" evidence="1">
    <location>
        <begin position="650"/>
        <end position="840"/>
    </location>
</feature>
<feature type="compositionally biased region" description="Polar residues" evidence="1">
    <location>
        <begin position="1302"/>
        <end position="1318"/>
    </location>
</feature>
<accession>A0A6L2QAQ7</accession>
<evidence type="ECO:0000313" key="2">
    <source>
        <dbReference type="EMBL" id="GFG40078.1"/>
    </source>
</evidence>
<feature type="compositionally biased region" description="Polar residues" evidence="1">
    <location>
        <begin position="933"/>
        <end position="944"/>
    </location>
</feature>